<dbReference type="AlphaFoldDB" id="A0AAP0BQ47"/>
<organism evidence="1 2">
    <name type="scientific">Platanthera zijinensis</name>
    <dbReference type="NCBI Taxonomy" id="2320716"/>
    <lineage>
        <taxon>Eukaryota</taxon>
        <taxon>Viridiplantae</taxon>
        <taxon>Streptophyta</taxon>
        <taxon>Embryophyta</taxon>
        <taxon>Tracheophyta</taxon>
        <taxon>Spermatophyta</taxon>
        <taxon>Magnoliopsida</taxon>
        <taxon>Liliopsida</taxon>
        <taxon>Asparagales</taxon>
        <taxon>Orchidaceae</taxon>
        <taxon>Orchidoideae</taxon>
        <taxon>Orchideae</taxon>
        <taxon>Orchidinae</taxon>
        <taxon>Platanthera</taxon>
    </lineage>
</organism>
<dbReference type="Proteomes" id="UP001418222">
    <property type="component" value="Unassembled WGS sequence"/>
</dbReference>
<comment type="caution">
    <text evidence="1">The sequence shown here is derived from an EMBL/GenBank/DDBJ whole genome shotgun (WGS) entry which is preliminary data.</text>
</comment>
<name>A0AAP0BQ47_9ASPA</name>
<dbReference type="EMBL" id="JBBWWQ010000006">
    <property type="protein sequence ID" value="KAK8945166.1"/>
    <property type="molecule type" value="Genomic_DNA"/>
</dbReference>
<proteinExistence type="predicted"/>
<accession>A0AAP0BQ47</accession>
<sequence>MHVDNSKLEAAPKCDEDIVLSKGGKNCLEHDDAPKWDKEIILYDEKVCTSSMDGEIQLTTETLEFSGPYCYDAYDTDINQSLEPIECETVITPRIKRFLYLSSILFPNPLSLTELVKIDSSQVFQENMENSVQVNQQIIFLCEGIDAPP</sequence>
<protein>
    <submittedName>
        <fullName evidence="1">Uncharacterized protein</fullName>
    </submittedName>
</protein>
<evidence type="ECO:0000313" key="1">
    <source>
        <dbReference type="EMBL" id="KAK8945166.1"/>
    </source>
</evidence>
<keyword evidence="2" id="KW-1185">Reference proteome</keyword>
<reference evidence="1 2" key="1">
    <citation type="journal article" date="2022" name="Nat. Plants">
        <title>Genomes of leafy and leafless Platanthera orchids illuminate the evolution of mycoheterotrophy.</title>
        <authorList>
            <person name="Li M.H."/>
            <person name="Liu K.W."/>
            <person name="Li Z."/>
            <person name="Lu H.C."/>
            <person name="Ye Q.L."/>
            <person name="Zhang D."/>
            <person name="Wang J.Y."/>
            <person name="Li Y.F."/>
            <person name="Zhong Z.M."/>
            <person name="Liu X."/>
            <person name="Yu X."/>
            <person name="Liu D.K."/>
            <person name="Tu X.D."/>
            <person name="Liu B."/>
            <person name="Hao Y."/>
            <person name="Liao X.Y."/>
            <person name="Jiang Y.T."/>
            <person name="Sun W.H."/>
            <person name="Chen J."/>
            <person name="Chen Y.Q."/>
            <person name="Ai Y."/>
            <person name="Zhai J.W."/>
            <person name="Wu S.S."/>
            <person name="Zhou Z."/>
            <person name="Hsiao Y.Y."/>
            <person name="Wu W.L."/>
            <person name="Chen Y.Y."/>
            <person name="Lin Y.F."/>
            <person name="Hsu J.L."/>
            <person name="Li C.Y."/>
            <person name="Wang Z.W."/>
            <person name="Zhao X."/>
            <person name="Zhong W.Y."/>
            <person name="Ma X.K."/>
            <person name="Ma L."/>
            <person name="Huang J."/>
            <person name="Chen G.Z."/>
            <person name="Huang M.Z."/>
            <person name="Huang L."/>
            <person name="Peng D.H."/>
            <person name="Luo Y.B."/>
            <person name="Zou S.Q."/>
            <person name="Chen S.P."/>
            <person name="Lan S."/>
            <person name="Tsai W.C."/>
            <person name="Van de Peer Y."/>
            <person name="Liu Z.J."/>
        </authorList>
    </citation>
    <scope>NUCLEOTIDE SEQUENCE [LARGE SCALE GENOMIC DNA]</scope>
    <source>
        <strain evidence="1">Lor287</strain>
    </source>
</reference>
<evidence type="ECO:0000313" key="2">
    <source>
        <dbReference type="Proteomes" id="UP001418222"/>
    </source>
</evidence>
<gene>
    <name evidence="1" type="ORF">KSP39_PZI007641</name>
</gene>